<reference evidence="1 2" key="1">
    <citation type="submission" date="2019-07" db="EMBL/GenBank/DDBJ databases">
        <title>Ln-dependent methylotrophs.</title>
        <authorList>
            <person name="Tani A."/>
        </authorList>
    </citation>
    <scope>NUCLEOTIDE SEQUENCE [LARGE SCALE GENOMIC DNA]</scope>
    <source>
        <strain evidence="1 2">SM12</strain>
    </source>
</reference>
<dbReference type="InterPro" id="IPR052354">
    <property type="entry name" value="Cell_Wall_Dynamics_Protein"/>
</dbReference>
<evidence type="ECO:0000313" key="2">
    <source>
        <dbReference type="Proteomes" id="UP000316801"/>
    </source>
</evidence>
<dbReference type="PANTHER" id="PTHR34408:SF1">
    <property type="entry name" value="GLYCOSYL HYDROLASE FAMILY 19 DOMAIN-CONTAINING PROTEIN HI_1415"/>
    <property type="match status" value="1"/>
</dbReference>
<dbReference type="EMBL" id="VJMG01000056">
    <property type="protein sequence ID" value="TRL36233.1"/>
    <property type="molecule type" value="Genomic_DNA"/>
</dbReference>
<evidence type="ECO:0000313" key="1">
    <source>
        <dbReference type="EMBL" id="TRL36233.1"/>
    </source>
</evidence>
<dbReference type="InterPro" id="IPR023346">
    <property type="entry name" value="Lysozyme-like_dom_sf"/>
</dbReference>
<evidence type="ECO:0008006" key="3">
    <source>
        <dbReference type="Google" id="ProtNLM"/>
    </source>
</evidence>
<protein>
    <recommendedName>
        <fullName evidence="3">Glycoside hydrolase family 19 protein</fullName>
    </recommendedName>
</protein>
<accession>A0A549T2Y4</accession>
<dbReference type="PANTHER" id="PTHR34408">
    <property type="entry name" value="FAMILY PROTEIN, PUTATIVE-RELATED"/>
    <property type="match status" value="1"/>
</dbReference>
<dbReference type="Gene3D" id="1.10.530.10">
    <property type="match status" value="1"/>
</dbReference>
<comment type="caution">
    <text evidence="1">The sequence shown here is derived from an EMBL/GenBank/DDBJ whole genome shotgun (WGS) entry which is preliminary data.</text>
</comment>
<dbReference type="Proteomes" id="UP000316801">
    <property type="component" value="Unassembled WGS sequence"/>
</dbReference>
<organism evidence="1 2">
    <name type="scientific">Rhizobium straminoryzae</name>
    <dbReference type="NCBI Taxonomy" id="1387186"/>
    <lineage>
        <taxon>Bacteria</taxon>
        <taxon>Pseudomonadati</taxon>
        <taxon>Pseudomonadota</taxon>
        <taxon>Alphaproteobacteria</taxon>
        <taxon>Hyphomicrobiales</taxon>
        <taxon>Rhizobiaceae</taxon>
        <taxon>Rhizobium/Agrobacterium group</taxon>
        <taxon>Rhizobium</taxon>
    </lineage>
</organism>
<dbReference type="RefSeq" id="WP_143126655.1">
    <property type="nucleotide sequence ID" value="NZ_VJMG01000056.1"/>
</dbReference>
<proteinExistence type="predicted"/>
<gene>
    <name evidence="1" type="ORF">FNA46_18315</name>
</gene>
<dbReference type="SUPFAM" id="SSF53955">
    <property type="entry name" value="Lysozyme-like"/>
    <property type="match status" value="1"/>
</dbReference>
<keyword evidence="2" id="KW-1185">Reference proteome</keyword>
<sequence length="215" mass="24224">MINTVFFFDQVTQKLFAKGMTPAQGDGLEAIITYWLKSHADEDDRWLAYALATAYHETGAAMQPVQENLNYRAEGLLKVFPKYFSPADAQACQRNPQKIANRAYANRMGNGDEASGDGWRYRGRGLVQITGRNNYRTYGIENDPDKALEDDVAVHILFDGMIHGRFTGKKLADFFNGSVEDWRGARQIINRLDRADDIAAYARTFYAAISYTKAA</sequence>
<dbReference type="AlphaFoldDB" id="A0A549T2Y4"/>
<name>A0A549T2Y4_9HYPH</name>